<keyword evidence="7" id="KW-1185">Reference proteome</keyword>
<feature type="compositionally biased region" description="Basic and acidic residues" evidence="4">
    <location>
        <begin position="51"/>
        <end position="63"/>
    </location>
</feature>
<dbReference type="NCBIfam" id="TIGR00756">
    <property type="entry name" value="PPR"/>
    <property type="match status" value="7"/>
</dbReference>
<feature type="repeat" description="PPR" evidence="3">
    <location>
        <begin position="313"/>
        <end position="347"/>
    </location>
</feature>
<dbReference type="Pfam" id="PF17177">
    <property type="entry name" value="PPR_long"/>
    <property type="match status" value="1"/>
</dbReference>
<dbReference type="Gene3D" id="1.25.40.10">
    <property type="entry name" value="Tetratricopeptide repeat domain"/>
    <property type="match status" value="3"/>
</dbReference>
<dbReference type="Proteomes" id="UP000325081">
    <property type="component" value="Unassembled WGS sequence"/>
</dbReference>
<protein>
    <submittedName>
        <fullName evidence="6">Pentatricopeptide repeat-containing protein</fullName>
    </submittedName>
</protein>
<reference evidence="7" key="1">
    <citation type="journal article" date="2019" name="Curr. Biol.">
        <title>Genome Sequence of Striga asiatica Provides Insight into the Evolution of Plant Parasitism.</title>
        <authorList>
            <person name="Yoshida S."/>
            <person name="Kim S."/>
            <person name="Wafula E.K."/>
            <person name="Tanskanen J."/>
            <person name="Kim Y.M."/>
            <person name="Honaas L."/>
            <person name="Yang Z."/>
            <person name="Spallek T."/>
            <person name="Conn C.E."/>
            <person name="Ichihashi Y."/>
            <person name="Cheong K."/>
            <person name="Cui S."/>
            <person name="Der J.P."/>
            <person name="Gundlach H."/>
            <person name="Jiao Y."/>
            <person name="Hori C."/>
            <person name="Ishida J.K."/>
            <person name="Kasahara H."/>
            <person name="Kiba T."/>
            <person name="Kim M.S."/>
            <person name="Koo N."/>
            <person name="Laohavisit A."/>
            <person name="Lee Y.H."/>
            <person name="Lumba S."/>
            <person name="McCourt P."/>
            <person name="Mortimer J.C."/>
            <person name="Mutuku J.M."/>
            <person name="Nomura T."/>
            <person name="Sasaki-Sekimoto Y."/>
            <person name="Seto Y."/>
            <person name="Wang Y."/>
            <person name="Wakatake T."/>
            <person name="Sakakibara H."/>
            <person name="Demura T."/>
            <person name="Yamaguchi S."/>
            <person name="Yoneyama K."/>
            <person name="Manabe R.I."/>
            <person name="Nelson D.C."/>
            <person name="Schulman A.H."/>
            <person name="Timko M.P."/>
            <person name="dePamphilis C.W."/>
            <person name="Choi D."/>
            <person name="Shirasu K."/>
        </authorList>
    </citation>
    <scope>NUCLEOTIDE SEQUENCE [LARGE SCALE GENOMIC DNA]</scope>
    <source>
        <strain evidence="7">cv. UVA1</strain>
    </source>
</reference>
<accession>A0A5A7RB87</accession>
<evidence type="ECO:0000256" key="1">
    <source>
        <dbReference type="ARBA" id="ARBA00007626"/>
    </source>
</evidence>
<keyword evidence="2" id="KW-0677">Repeat</keyword>
<organism evidence="6 7">
    <name type="scientific">Striga asiatica</name>
    <name type="common">Asiatic witchweed</name>
    <name type="synonym">Buchnera asiatica</name>
    <dbReference type="NCBI Taxonomy" id="4170"/>
    <lineage>
        <taxon>Eukaryota</taxon>
        <taxon>Viridiplantae</taxon>
        <taxon>Streptophyta</taxon>
        <taxon>Embryophyta</taxon>
        <taxon>Tracheophyta</taxon>
        <taxon>Spermatophyta</taxon>
        <taxon>Magnoliopsida</taxon>
        <taxon>eudicotyledons</taxon>
        <taxon>Gunneridae</taxon>
        <taxon>Pentapetalae</taxon>
        <taxon>asterids</taxon>
        <taxon>lamiids</taxon>
        <taxon>Lamiales</taxon>
        <taxon>Orobanchaceae</taxon>
        <taxon>Buchnereae</taxon>
        <taxon>Striga</taxon>
    </lineage>
</organism>
<evidence type="ECO:0000256" key="4">
    <source>
        <dbReference type="SAM" id="MobiDB-lite"/>
    </source>
</evidence>
<gene>
    <name evidence="6" type="ORF">STAS_32373</name>
</gene>
<evidence type="ECO:0000313" key="7">
    <source>
        <dbReference type="Proteomes" id="UP000325081"/>
    </source>
</evidence>
<dbReference type="InterPro" id="IPR033443">
    <property type="entry name" value="PROP1-like_PPR_dom"/>
</dbReference>
<dbReference type="PANTHER" id="PTHR47447">
    <property type="entry name" value="OS03G0856100 PROTEIN"/>
    <property type="match status" value="1"/>
</dbReference>
<dbReference type="OrthoDB" id="185373at2759"/>
<evidence type="ECO:0000256" key="2">
    <source>
        <dbReference type="ARBA" id="ARBA00022737"/>
    </source>
</evidence>
<dbReference type="AlphaFoldDB" id="A0A5A7RB87"/>
<dbReference type="PANTHER" id="PTHR47447:SF28">
    <property type="entry name" value="PENTACOTRIPEPTIDE-REPEAT REGION OF PRORP DOMAIN-CONTAINING PROTEIN"/>
    <property type="match status" value="1"/>
</dbReference>
<feature type="repeat" description="PPR" evidence="3">
    <location>
        <begin position="278"/>
        <end position="312"/>
    </location>
</feature>
<feature type="repeat" description="PPR" evidence="3">
    <location>
        <begin position="418"/>
        <end position="452"/>
    </location>
</feature>
<evidence type="ECO:0000259" key="5">
    <source>
        <dbReference type="Pfam" id="PF17177"/>
    </source>
</evidence>
<proteinExistence type="inferred from homology"/>
<dbReference type="EMBL" id="BKCP01011514">
    <property type="protein sequence ID" value="GER54752.1"/>
    <property type="molecule type" value="Genomic_DNA"/>
</dbReference>
<comment type="similarity">
    <text evidence="1">Belongs to the PPR family. P subfamily.</text>
</comment>
<evidence type="ECO:0000256" key="3">
    <source>
        <dbReference type="PROSITE-ProRule" id="PRU00708"/>
    </source>
</evidence>
<name>A0A5A7RB87_STRAF</name>
<dbReference type="InterPro" id="IPR002885">
    <property type="entry name" value="PPR_rpt"/>
</dbReference>
<sequence>MLSKSKHLYPLSRYLARSCSNSYRRDYLNHNYGRVTTLLQNAFSTSAEPLKTNDKPTKVEPPEHPGWVKYPVKDKNAGNLKNEDFVPPSLSCWIENHYSAVQKDDIVESDVDKISKILTGQFKSPDSVVKALDTCNVDLSDDLVEQVLCRFSSEWVPSLGFFKWAESRNGFKHPPNIYNLMVNNLGKLKKFELMWDLAEEMKTQEGYFTLDTMTKIMRRLVKAGKHEDAIEAFENLELFGIEKDTTALNRLIEAFATQGSVEEGERVYFKFKENIPPSQRTFNILVQGWCKIKKMGKAKLTLDEMRAHGFGPNLFTYTGFIETYCCERDFRKVDATLAEMEREGVEMDVATYTIMMKSYGKAKETKKAMEVYELMKKNNCPPDASLYTALIGILGRQSRVEEAYEVFDDMSRQGVEPDLSTYNMLILILASRCQEEKALTLLKKMEENKCRPNFFTYAPLLKMCCELKRMKVLTFLLSHMFKNNVSLDPVAYSLLIGGLCRNGNAAKACSFFEEIVDKGLVPMDGTYKGLVKALNEKGLLEEKERVEKAMARV</sequence>
<feature type="repeat" description="PPR" evidence="3">
    <location>
        <begin position="383"/>
        <end position="417"/>
    </location>
</feature>
<dbReference type="Pfam" id="PF13041">
    <property type="entry name" value="PPR_2"/>
    <property type="match status" value="1"/>
</dbReference>
<feature type="region of interest" description="Disordered" evidence="4">
    <location>
        <begin position="46"/>
        <end position="66"/>
    </location>
</feature>
<dbReference type="PROSITE" id="PS51375">
    <property type="entry name" value="PPR"/>
    <property type="match status" value="6"/>
</dbReference>
<dbReference type="InterPro" id="IPR011990">
    <property type="entry name" value="TPR-like_helical_dom_sf"/>
</dbReference>
<comment type="caution">
    <text evidence="6">The sequence shown here is derived from an EMBL/GenBank/DDBJ whole genome shotgun (WGS) entry which is preliminary data.</text>
</comment>
<feature type="repeat" description="PPR" evidence="3">
    <location>
        <begin position="348"/>
        <end position="382"/>
    </location>
</feature>
<evidence type="ECO:0000313" key="6">
    <source>
        <dbReference type="EMBL" id="GER54752.1"/>
    </source>
</evidence>
<dbReference type="Pfam" id="PF01535">
    <property type="entry name" value="PPR"/>
    <property type="match status" value="1"/>
</dbReference>
<feature type="repeat" description="PPR" evidence="3">
    <location>
        <begin position="488"/>
        <end position="522"/>
    </location>
</feature>
<feature type="domain" description="PROP1-like PPR" evidence="5">
    <location>
        <begin position="353"/>
        <end position="519"/>
    </location>
</feature>